<organism evidence="2 3">
    <name type="scientific">Megalurothrips usitatus</name>
    <name type="common">bean blossom thrips</name>
    <dbReference type="NCBI Taxonomy" id="439358"/>
    <lineage>
        <taxon>Eukaryota</taxon>
        <taxon>Metazoa</taxon>
        <taxon>Ecdysozoa</taxon>
        <taxon>Arthropoda</taxon>
        <taxon>Hexapoda</taxon>
        <taxon>Insecta</taxon>
        <taxon>Pterygota</taxon>
        <taxon>Neoptera</taxon>
        <taxon>Paraneoptera</taxon>
        <taxon>Thysanoptera</taxon>
        <taxon>Terebrantia</taxon>
        <taxon>Thripoidea</taxon>
        <taxon>Thripidae</taxon>
        <taxon>Megalurothrips</taxon>
    </lineage>
</organism>
<proteinExistence type="predicted"/>
<evidence type="ECO:0000313" key="3">
    <source>
        <dbReference type="Proteomes" id="UP001075354"/>
    </source>
</evidence>
<keyword evidence="3" id="KW-1185">Reference proteome</keyword>
<name>A0AAV7XXF5_9NEOP</name>
<comment type="caution">
    <text evidence="2">The sequence shown here is derived from an EMBL/GenBank/DDBJ whole genome shotgun (WGS) entry which is preliminary data.</text>
</comment>
<sequence>MDFAIVANLRSKELSVVPTKDILVLEPGFKYRTFAPKSSIDFKKRTFYGVVEKDGAGGRQVSKVWLLRLSGRNEIGKEKMPTLPTHLTSSATVPYKEYTRVQETEMGRAKSRKKKQNLGQAMQEGIVNALKVKENAPSAENEKRMERPSSSNAKPTSQTDEAKGAGCVGETPSMV</sequence>
<feature type="compositionally biased region" description="Polar residues" evidence="1">
    <location>
        <begin position="148"/>
        <end position="159"/>
    </location>
</feature>
<evidence type="ECO:0000256" key="1">
    <source>
        <dbReference type="SAM" id="MobiDB-lite"/>
    </source>
</evidence>
<gene>
    <name evidence="2" type="ORF">ONE63_006704</name>
</gene>
<dbReference type="Proteomes" id="UP001075354">
    <property type="component" value="Chromosome 3"/>
</dbReference>
<protein>
    <submittedName>
        <fullName evidence="2">Uncharacterized protein</fullName>
    </submittedName>
</protein>
<dbReference type="EMBL" id="JAPTSV010000003">
    <property type="protein sequence ID" value="KAJ1529976.1"/>
    <property type="molecule type" value="Genomic_DNA"/>
</dbReference>
<accession>A0AAV7XXF5</accession>
<reference evidence="2" key="1">
    <citation type="submission" date="2022-12" db="EMBL/GenBank/DDBJ databases">
        <title>Chromosome-level genome assembly of the bean flower thrips Megalurothrips usitatus.</title>
        <authorList>
            <person name="Ma L."/>
            <person name="Liu Q."/>
            <person name="Li H."/>
            <person name="Cai W."/>
        </authorList>
    </citation>
    <scope>NUCLEOTIDE SEQUENCE</scope>
    <source>
        <strain evidence="2">Cailab_2022a</strain>
    </source>
</reference>
<feature type="region of interest" description="Disordered" evidence="1">
    <location>
        <begin position="103"/>
        <end position="175"/>
    </location>
</feature>
<evidence type="ECO:0000313" key="2">
    <source>
        <dbReference type="EMBL" id="KAJ1529976.1"/>
    </source>
</evidence>
<dbReference type="AlphaFoldDB" id="A0AAV7XXF5"/>